<feature type="domain" description="GP-PDE" evidence="1">
    <location>
        <begin position="4"/>
        <end position="240"/>
    </location>
</feature>
<keyword evidence="3" id="KW-1185">Reference proteome</keyword>
<proteinExistence type="predicted"/>
<dbReference type="PANTHER" id="PTHR46211:SF1">
    <property type="entry name" value="GLYCEROPHOSPHODIESTER PHOSPHODIESTERASE, CYTOPLASMIC"/>
    <property type="match status" value="1"/>
</dbReference>
<dbReference type="Gene3D" id="3.20.20.190">
    <property type="entry name" value="Phosphatidylinositol (PI) phosphodiesterase"/>
    <property type="match status" value="1"/>
</dbReference>
<sequence length="245" mass="27683">MGQTKVLAHRGYSSQAPENTMAAFRLAAEADADGLELDVHLTKDGEVVVIHDETVKRTTGKKGRIRDLTLEEIRRLDAGSWFSESFNGEPIPTLDEVLSLAADKGLWLNIELKNNKIRYPGLEQAVLERLDRYGMAGRTVLSSFNHYSLRTVHELRPDIDTAILYMADLVEPWHYARHVGASSIHPYWPTARDEVVRGCHKAGLPVRPFTVNRQEEMRRLLHVSVEAIITDYVTRLLDERNATGS</sequence>
<dbReference type="SUPFAM" id="SSF51695">
    <property type="entry name" value="PLC-like phosphodiesterases"/>
    <property type="match status" value="1"/>
</dbReference>
<dbReference type="EC" id="3.1.4.46" evidence="2"/>
<dbReference type="InterPro" id="IPR017946">
    <property type="entry name" value="PLC-like_Pdiesterase_TIM-brl"/>
</dbReference>
<protein>
    <submittedName>
        <fullName evidence="2">Glycerophosphoryl diester phosphodiesterase</fullName>
        <ecNumber evidence="2">3.1.4.46</ecNumber>
    </submittedName>
</protein>
<evidence type="ECO:0000313" key="3">
    <source>
        <dbReference type="Proteomes" id="UP001185012"/>
    </source>
</evidence>
<dbReference type="PROSITE" id="PS51704">
    <property type="entry name" value="GP_PDE"/>
    <property type="match status" value="1"/>
</dbReference>
<accession>A0ABU1IJA0</accession>
<evidence type="ECO:0000313" key="2">
    <source>
        <dbReference type="EMBL" id="MDR6224854.1"/>
    </source>
</evidence>
<comment type="caution">
    <text evidence="2">The sequence shown here is derived from an EMBL/GenBank/DDBJ whole genome shotgun (WGS) entry which is preliminary data.</text>
</comment>
<dbReference type="Pfam" id="PF03009">
    <property type="entry name" value="GDPD"/>
    <property type="match status" value="1"/>
</dbReference>
<dbReference type="PANTHER" id="PTHR46211">
    <property type="entry name" value="GLYCEROPHOSPHORYL DIESTER PHOSPHODIESTERASE"/>
    <property type="match status" value="1"/>
</dbReference>
<dbReference type="EMBL" id="JAVDQG010000002">
    <property type="protein sequence ID" value="MDR6224854.1"/>
    <property type="molecule type" value="Genomic_DNA"/>
</dbReference>
<dbReference type="GO" id="GO:0008889">
    <property type="term" value="F:glycerophosphodiester phosphodiesterase activity"/>
    <property type="evidence" value="ECO:0007669"/>
    <property type="project" value="UniProtKB-EC"/>
</dbReference>
<dbReference type="InterPro" id="IPR030395">
    <property type="entry name" value="GP_PDE_dom"/>
</dbReference>
<keyword evidence="2" id="KW-0378">Hydrolase</keyword>
<gene>
    <name evidence="2" type="ORF">JOE21_000845</name>
</gene>
<name>A0ABU1IJA0_9BACL</name>
<evidence type="ECO:0000259" key="1">
    <source>
        <dbReference type="PROSITE" id="PS51704"/>
    </source>
</evidence>
<organism evidence="2 3">
    <name type="scientific">Desmospora profundinema</name>
    <dbReference type="NCBI Taxonomy" id="1571184"/>
    <lineage>
        <taxon>Bacteria</taxon>
        <taxon>Bacillati</taxon>
        <taxon>Bacillota</taxon>
        <taxon>Bacilli</taxon>
        <taxon>Bacillales</taxon>
        <taxon>Thermoactinomycetaceae</taxon>
        <taxon>Desmospora</taxon>
    </lineage>
</organism>
<reference evidence="2 3" key="1">
    <citation type="submission" date="2023-07" db="EMBL/GenBank/DDBJ databases">
        <title>Genomic Encyclopedia of Type Strains, Phase IV (KMG-IV): sequencing the most valuable type-strain genomes for metagenomic binning, comparative biology and taxonomic classification.</title>
        <authorList>
            <person name="Goeker M."/>
        </authorList>
    </citation>
    <scope>NUCLEOTIDE SEQUENCE [LARGE SCALE GENOMIC DNA]</scope>
    <source>
        <strain evidence="2 3">DSM 45903</strain>
    </source>
</reference>
<dbReference type="Proteomes" id="UP001185012">
    <property type="component" value="Unassembled WGS sequence"/>
</dbReference>
<dbReference type="CDD" id="cd08563">
    <property type="entry name" value="GDPD_TtGDE_like"/>
    <property type="match status" value="1"/>
</dbReference>
<dbReference type="RefSeq" id="WP_309862731.1">
    <property type="nucleotide sequence ID" value="NZ_JAVDQG010000002.1"/>
</dbReference>